<evidence type="ECO:0000313" key="2">
    <source>
        <dbReference type="EMBL" id="CUS41418.1"/>
    </source>
</evidence>
<dbReference type="SUPFAM" id="SSF69786">
    <property type="entry name" value="YggU-like"/>
    <property type="match status" value="1"/>
</dbReference>
<accession>A0A160TCS8</accession>
<dbReference type="NCBIfam" id="TIGR00251">
    <property type="entry name" value="DUF167 family protein"/>
    <property type="match status" value="1"/>
</dbReference>
<dbReference type="Pfam" id="PF02594">
    <property type="entry name" value="DUF167"/>
    <property type="match status" value="1"/>
</dbReference>
<dbReference type="InterPro" id="IPR003746">
    <property type="entry name" value="DUF167"/>
</dbReference>
<sequence>MSLFYQWQNEDLILTCHLQPKASKDEFAGEHGEAIKIRIKAAPIEGKANAALIAFLAKQFGVSKRDVEVISGELNRHKRVRVSQPKKIPEALAAVLLMNENPL</sequence>
<reference evidence="2" key="1">
    <citation type="submission" date="2015-10" db="EMBL/GenBank/DDBJ databases">
        <authorList>
            <person name="Gilbert D.G."/>
        </authorList>
    </citation>
    <scope>NUCLEOTIDE SEQUENCE</scope>
</reference>
<dbReference type="HAMAP" id="MF_00634">
    <property type="entry name" value="UPF0235"/>
    <property type="match status" value="1"/>
</dbReference>
<dbReference type="GO" id="GO:0005737">
    <property type="term" value="C:cytoplasm"/>
    <property type="evidence" value="ECO:0007669"/>
    <property type="project" value="TreeGrafter"/>
</dbReference>
<dbReference type="InterPro" id="IPR036591">
    <property type="entry name" value="YggU-like_sf"/>
</dbReference>
<organism evidence="2">
    <name type="scientific">hydrothermal vent metagenome</name>
    <dbReference type="NCBI Taxonomy" id="652676"/>
    <lineage>
        <taxon>unclassified sequences</taxon>
        <taxon>metagenomes</taxon>
        <taxon>ecological metagenomes</taxon>
    </lineage>
</organism>
<dbReference type="PANTHER" id="PTHR13420:SF7">
    <property type="entry name" value="UPF0235 PROTEIN C15ORF40"/>
    <property type="match status" value="1"/>
</dbReference>
<dbReference type="SMART" id="SM01152">
    <property type="entry name" value="DUF167"/>
    <property type="match status" value="1"/>
</dbReference>
<dbReference type="Gene3D" id="3.30.1200.10">
    <property type="entry name" value="YggU-like"/>
    <property type="match status" value="1"/>
</dbReference>
<evidence type="ECO:0000256" key="1">
    <source>
        <dbReference type="ARBA" id="ARBA00010364"/>
    </source>
</evidence>
<name>A0A160TCS8_9ZZZZ</name>
<dbReference type="AlphaFoldDB" id="A0A160TCS8"/>
<dbReference type="EMBL" id="CZQC01000042">
    <property type="protein sequence ID" value="CUS41418.1"/>
    <property type="molecule type" value="Genomic_DNA"/>
</dbReference>
<dbReference type="PANTHER" id="PTHR13420">
    <property type="entry name" value="UPF0235 PROTEIN C15ORF40"/>
    <property type="match status" value="1"/>
</dbReference>
<protein>
    <submittedName>
        <fullName evidence="2">COG1872</fullName>
    </submittedName>
</protein>
<comment type="similarity">
    <text evidence="1">Belongs to the UPF0235 family.</text>
</comment>
<proteinExistence type="inferred from homology"/>
<gene>
    <name evidence="2" type="ORF">MGWOODY_Tha1286</name>
</gene>